<name>A0ABN2SQN4_9ACTN</name>
<dbReference type="Proteomes" id="UP001499854">
    <property type="component" value="Unassembled WGS sequence"/>
</dbReference>
<accession>A0ABN2SQN4</accession>
<proteinExistence type="predicted"/>
<evidence type="ECO:0000313" key="1">
    <source>
        <dbReference type="EMBL" id="GAA1990655.1"/>
    </source>
</evidence>
<sequence length="54" mass="5863">MRYKDDLRAFGLADGDQVDLVSVYADGERRAPGFRAVPNTKSIVIRLEPAPASG</sequence>
<evidence type="ECO:0000313" key="2">
    <source>
        <dbReference type="Proteomes" id="UP001499854"/>
    </source>
</evidence>
<keyword evidence="2" id="KW-1185">Reference proteome</keyword>
<comment type="caution">
    <text evidence="1">The sequence shown here is derived from an EMBL/GenBank/DDBJ whole genome shotgun (WGS) entry which is preliminary data.</text>
</comment>
<dbReference type="EMBL" id="BAAAQM010000044">
    <property type="protein sequence ID" value="GAA1990655.1"/>
    <property type="molecule type" value="Genomic_DNA"/>
</dbReference>
<protein>
    <submittedName>
        <fullName evidence="1">Uncharacterized protein</fullName>
    </submittedName>
</protein>
<gene>
    <name evidence="1" type="ORF">GCM10009838_62370</name>
</gene>
<reference evidence="1 2" key="1">
    <citation type="journal article" date="2019" name="Int. J. Syst. Evol. Microbiol.">
        <title>The Global Catalogue of Microorganisms (GCM) 10K type strain sequencing project: providing services to taxonomists for standard genome sequencing and annotation.</title>
        <authorList>
            <consortium name="The Broad Institute Genomics Platform"/>
            <consortium name="The Broad Institute Genome Sequencing Center for Infectious Disease"/>
            <person name="Wu L."/>
            <person name="Ma J."/>
        </authorList>
    </citation>
    <scope>NUCLEOTIDE SEQUENCE [LARGE SCALE GENOMIC DNA]</scope>
    <source>
        <strain evidence="1 2">JCM 16013</strain>
    </source>
</reference>
<organism evidence="1 2">
    <name type="scientific">Catenulispora subtropica</name>
    <dbReference type="NCBI Taxonomy" id="450798"/>
    <lineage>
        <taxon>Bacteria</taxon>
        <taxon>Bacillati</taxon>
        <taxon>Actinomycetota</taxon>
        <taxon>Actinomycetes</taxon>
        <taxon>Catenulisporales</taxon>
        <taxon>Catenulisporaceae</taxon>
        <taxon>Catenulispora</taxon>
    </lineage>
</organism>